<dbReference type="Pfam" id="PF13374">
    <property type="entry name" value="TPR_10"/>
    <property type="match status" value="1"/>
</dbReference>
<accession>A0A841CUG7</accession>
<name>A0A841CUG7_9PSEU</name>
<keyword evidence="2" id="KW-1185">Reference proteome</keyword>
<dbReference type="SUPFAM" id="SSF52540">
    <property type="entry name" value="P-loop containing nucleoside triphosphate hydrolases"/>
    <property type="match status" value="1"/>
</dbReference>
<dbReference type="Gene3D" id="1.25.40.10">
    <property type="entry name" value="Tetratricopeptide repeat domain"/>
    <property type="match status" value="2"/>
</dbReference>
<dbReference type="InterPro" id="IPR036388">
    <property type="entry name" value="WH-like_DNA-bd_sf"/>
</dbReference>
<dbReference type="SMART" id="SM00028">
    <property type="entry name" value="TPR"/>
    <property type="match status" value="5"/>
</dbReference>
<dbReference type="AlphaFoldDB" id="A0A841CUG7"/>
<dbReference type="PANTHER" id="PTHR47691:SF3">
    <property type="entry name" value="HTH-TYPE TRANSCRIPTIONAL REGULATOR RV0890C-RELATED"/>
    <property type="match status" value="1"/>
</dbReference>
<dbReference type="InterPro" id="IPR011990">
    <property type="entry name" value="TPR-like_helical_dom_sf"/>
</dbReference>
<evidence type="ECO:0000313" key="2">
    <source>
        <dbReference type="Proteomes" id="UP000547510"/>
    </source>
</evidence>
<dbReference type="Proteomes" id="UP000547510">
    <property type="component" value="Unassembled WGS sequence"/>
</dbReference>
<dbReference type="GO" id="GO:0006355">
    <property type="term" value="P:regulation of DNA-templated transcription"/>
    <property type="evidence" value="ECO:0007669"/>
    <property type="project" value="InterPro"/>
</dbReference>
<dbReference type="PANTHER" id="PTHR47691">
    <property type="entry name" value="REGULATOR-RELATED"/>
    <property type="match status" value="1"/>
</dbReference>
<protein>
    <submittedName>
        <fullName evidence="1">Tetratricopeptide (TPR) repeat protein</fullName>
    </submittedName>
</protein>
<dbReference type="EMBL" id="JACHJN010000012">
    <property type="protein sequence ID" value="MBB5959788.1"/>
    <property type="molecule type" value="Genomic_DNA"/>
</dbReference>
<sequence length="748" mass="82090">MAIREPERPSDIVTGAQSELPAGSVAGRGREVRNELTATVGGDVLQAGVVHGGVHFHQRSEVTPPRQLPAMPALFTGRARALVALDDTLHGAASIESTGRAVSPPMISVIGGAGGIGKTWLALCWAHRRPDWFPDGQLFVDLRGFSPEGEPMSPGVAVRGFLDALGVDPGRIPPDLDGQAALYRSLTADKRVLVVLDNAASTEQVEPLLPGGRSCAVVVTSRRILRGLVTRHGARHLALDVLSDDEARAALELRLGSRRLNAEPDATARLLALCRGFPLALAIVAGRAHTNPGLPLAHLVLELHESGVGALDDDDPTASLPAVFATSYRALTSGQQHIFRLLAIAPGPHIGLDAAASLTGLPRAEASRSLRALHEASLLDQNTHGRYTMHDLIRRYTNESVHHLPEAERTRALSRVVDHYLHTAHAADQLLYPHREPMRLTPPSPGTRLHRLPDAEAAMAWFDAEHLNLLAALHTAAGQKRHEVVWQLAWALDTFHYWRGHLNERVLVWQAALDAAHHLVDPAIRISTHLNLGIAHAVRECPEAAVEHLHQALVLAERHDDPAQQARTHQMLGWAWQWRGNSRRALDHATRALALHDTLDQPVRRADTLNQMGWYATRLGDHDIARAHFRAALALQRQHHNPDGEATSLDGLGHIAHHLGRHREAVHHYGQALALRRELGHVYGEADTLERLGHAHAALGEQDRAEALWREALHGYRQQKRDLDAARIRRLLDTTRYPPDHRPTESAR</sequence>
<dbReference type="GO" id="GO:0003677">
    <property type="term" value="F:DNA binding"/>
    <property type="evidence" value="ECO:0007669"/>
    <property type="project" value="InterPro"/>
</dbReference>
<gene>
    <name evidence="1" type="ORF">FHS29_006409</name>
</gene>
<reference evidence="1 2" key="1">
    <citation type="submission" date="2020-08" db="EMBL/GenBank/DDBJ databases">
        <title>Genomic Encyclopedia of Type Strains, Phase III (KMG-III): the genomes of soil and plant-associated and newly described type strains.</title>
        <authorList>
            <person name="Whitman W."/>
        </authorList>
    </citation>
    <scope>NUCLEOTIDE SEQUENCE [LARGE SCALE GENOMIC DNA]</scope>
    <source>
        <strain evidence="1 2">CECT 8640</strain>
    </source>
</reference>
<dbReference type="Gene3D" id="1.10.10.10">
    <property type="entry name" value="Winged helix-like DNA-binding domain superfamily/Winged helix DNA-binding domain"/>
    <property type="match status" value="1"/>
</dbReference>
<dbReference type="Pfam" id="PF13424">
    <property type="entry name" value="TPR_12"/>
    <property type="match status" value="1"/>
</dbReference>
<dbReference type="RefSeq" id="WP_312865184.1">
    <property type="nucleotide sequence ID" value="NZ_JACHJN010000012.1"/>
</dbReference>
<dbReference type="SUPFAM" id="SSF48452">
    <property type="entry name" value="TPR-like"/>
    <property type="match status" value="1"/>
</dbReference>
<dbReference type="PRINTS" id="PR00364">
    <property type="entry name" value="DISEASERSIST"/>
</dbReference>
<dbReference type="InterPro" id="IPR019734">
    <property type="entry name" value="TPR_rpt"/>
</dbReference>
<organism evidence="1 2">
    <name type="scientific">Saccharothrix tamanrassetensis</name>
    <dbReference type="NCBI Taxonomy" id="1051531"/>
    <lineage>
        <taxon>Bacteria</taxon>
        <taxon>Bacillati</taxon>
        <taxon>Actinomycetota</taxon>
        <taxon>Actinomycetes</taxon>
        <taxon>Pseudonocardiales</taxon>
        <taxon>Pseudonocardiaceae</taxon>
        <taxon>Saccharothrix</taxon>
    </lineage>
</organism>
<comment type="caution">
    <text evidence="1">The sequence shown here is derived from an EMBL/GenBank/DDBJ whole genome shotgun (WGS) entry which is preliminary data.</text>
</comment>
<proteinExistence type="predicted"/>
<dbReference type="Gene3D" id="3.40.50.300">
    <property type="entry name" value="P-loop containing nucleotide triphosphate hydrolases"/>
    <property type="match status" value="1"/>
</dbReference>
<dbReference type="GO" id="GO:0043531">
    <property type="term" value="F:ADP binding"/>
    <property type="evidence" value="ECO:0007669"/>
    <property type="project" value="InterPro"/>
</dbReference>
<dbReference type="InterPro" id="IPR027417">
    <property type="entry name" value="P-loop_NTPase"/>
</dbReference>
<evidence type="ECO:0000313" key="1">
    <source>
        <dbReference type="EMBL" id="MBB5959788.1"/>
    </source>
</evidence>